<proteinExistence type="predicted"/>
<organism evidence="2 3">
    <name type="scientific">Porites lobata</name>
    <dbReference type="NCBI Taxonomy" id="104759"/>
    <lineage>
        <taxon>Eukaryota</taxon>
        <taxon>Metazoa</taxon>
        <taxon>Cnidaria</taxon>
        <taxon>Anthozoa</taxon>
        <taxon>Hexacorallia</taxon>
        <taxon>Scleractinia</taxon>
        <taxon>Fungiina</taxon>
        <taxon>Poritidae</taxon>
        <taxon>Porites</taxon>
    </lineage>
</organism>
<feature type="coiled-coil region" evidence="1">
    <location>
        <begin position="34"/>
        <end position="75"/>
    </location>
</feature>
<keyword evidence="1" id="KW-0175">Coiled coil</keyword>
<evidence type="ECO:0000313" key="2">
    <source>
        <dbReference type="EMBL" id="CAH3173946.1"/>
    </source>
</evidence>
<dbReference type="EMBL" id="CALNXK010000186">
    <property type="protein sequence ID" value="CAH3173946.1"/>
    <property type="molecule type" value="Genomic_DNA"/>
</dbReference>
<accession>A0ABN8R4Z8</accession>
<comment type="caution">
    <text evidence="2">The sequence shown here is derived from an EMBL/GenBank/DDBJ whole genome shotgun (WGS) entry which is preliminary data.</text>
</comment>
<sequence>MSKRTKSRERFPIGEWARKAKYKRVEAVEASKSLENINQEISTAKGTIKILKENNVQLQGEIKELRRKRGLLEDEKVHLPRGSVVPTKLDKENSDCTVGLSEKIASKRRKLTLDAAKKIHSCPQRPDAVSKTDTLKGLWNTFVSYADNKDVVELCSRSRKVNTLVVPKVVNDSVAVFEKSAKNYERSVSVIYRGGLLSKRKYNELRSSEMFDFDISTRKRRRTEFKRGCKVPSLVPYKDLMKFISEQEIGTLHNIPQARADSEIEKESEDVNQNLLPLVPGHFIDLQERLLQMANLYLHIDSYRPNFLSWFGKERGNFLVAIGADGAPFGKSNEACSWLVSFINVTERVSSPYDNFLICGGNCAEDHPSMLEYGKLVRSQISVLEKQTFTIKGQQVKFSFKLVPSDMKWLSKFSGEISNAATYPNPFANVDQKGLSERGCTLGTGPGDKWKPWAYDFRMQVAKKVSQFKEKQSKPTNASQMQTFRNKVCQFIAKLKSRQEYEPILGPLVQNAKADSLHVGNNCWGHWFKKVFTTVLANAKVGSNVKSVFQLPEHNPLRKHLKTLRFKLKCKKLYNKICRWFKEKRKSGDFEFRFTGEETKKFCHGFMFIIEDLIGDGSDIEQPHNFFALSMARMGLHLRNALSLAVRVSDIKTEDLPKLEGDCRMYFNLASLFHSTNVSVWTMGHCVPFHSKQLMEDLKVGLGINSMQGREAKHQQLASFAEFSLPKNRWEKVFRHEHMALIWLRQQNPFSDGYSKCKDKYIPPRCYTNEYCFCGIAFNSDGKCKYCDSKLSKEIATCASSGSLTVKMKAILRSAEQARQRPGL</sequence>
<protein>
    <recommendedName>
        <fullName evidence="4">Transposase</fullName>
    </recommendedName>
</protein>
<evidence type="ECO:0008006" key="4">
    <source>
        <dbReference type="Google" id="ProtNLM"/>
    </source>
</evidence>
<dbReference type="Proteomes" id="UP001159405">
    <property type="component" value="Unassembled WGS sequence"/>
</dbReference>
<evidence type="ECO:0000256" key="1">
    <source>
        <dbReference type="SAM" id="Coils"/>
    </source>
</evidence>
<name>A0ABN8R4Z8_9CNID</name>
<evidence type="ECO:0000313" key="3">
    <source>
        <dbReference type="Proteomes" id="UP001159405"/>
    </source>
</evidence>
<gene>
    <name evidence="2" type="ORF">PLOB_00014498</name>
</gene>
<reference evidence="2 3" key="1">
    <citation type="submission" date="2022-05" db="EMBL/GenBank/DDBJ databases">
        <authorList>
            <consortium name="Genoscope - CEA"/>
            <person name="William W."/>
        </authorList>
    </citation>
    <scope>NUCLEOTIDE SEQUENCE [LARGE SCALE GENOMIC DNA]</scope>
</reference>
<keyword evidence="3" id="KW-1185">Reference proteome</keyword>